<proteinExistence type="predicted"/>
<protein>
    <submittedName>
        <fullName evidence="2">Uncharacterized protein</fullName>
    </submittedName>
</protein>
<dbReference type="OrthoDB" id="5428321at2759"/>
<dbReference type="STRING" id="109264.A0A1F7ZJH0"/>
<dbReference type="Proteomes" id="UP000179179">
    <property type="component" value="Unassembled WGS sequence"/>
</dbReference>
<reference evidence="2 3" key="1">
    <citation type="journal article" date="2016" name="Genome Biol. Evol.">
        <title>Draft genome sequence of an aflatoxigenic Aspergillus species, A. bombycis.</title>
        <authorList>
            <person name="Moore G.G."/>
            <person name="Mack B.M."/>
            <person name="Beltz S.B."/>
            <person name="Gilbert M.K."/>
        </authorList>
    </citation>
    <scope>NUCLEOTIDE SEQUENCE [LARGE SCALE GENOMIC DNA]</scope>
    <source>
        <strain evidence="3">NRRL 26010</strain>
    </source>
</reference>
<gene>
    <name evidence="2" type="ORF">ABOM_012148</name>
</gene>
<evidence type="ECO:0000313" key="2">
    <source>
        <dbReference type="EMBL" id="OGM39288.1"/>
    </source>
</evidence>
<dbReference type="RefSeq" id="XP_022383005.1">
    <property type="nucleotide sequence ID" value="XM_022539276.1"/>
</dbReference>
<dbReference type="AlphaFoldDB" id="A0A1F7ZJH0"/>
<name>A0A1F7ZJH0_9EURO</name>
<keyword evidence="1" id="KW-0175">Coiled coil</keyword>
<dbReference type="EMBL" id="LYCR01000225">
    <property type="protein sequence ID" value="OGM39288.1"/>
    <property type="molecule type" value="Genomic_DNA"/>
</dbReference>
<accession>A0A1F7ZJH0</accession>
<organism evidence="2 3">
    <name type="scientific">Aspergillus bombycis</name>
    <dbReference type="NCBI Taxonomy" id="109264"/>
    <lineage>
        <taxon>Eukaryota</taxon>
        <taxon>Fungi</taxon>
        <taxon>Dikarya</taxon>
        <taxon>Ascomycota</taxon>
        <taxon>Pezizomycotina</taxon>
        <taxon>Eurotiomycetes</taxon>
        <taxon>Eurotiomycetidae</taxon>
        <taxon>Eurotiales</taxon>
        <taxon>Aspergillaceae</taxon>
        <taxon>Aspergillus</taxon>
    </lineage>
</organism>
<evidence type="ECO:0000313" key="3">
    <source>
        <dbReference type="Proteomes" id="UP000179179"/>
    </source>
</evidence>
<dbReference type="GeneID" id="34455538"/>
<keyword evidence="3" id="KW-1185">Reference proteome</keyword>
<feature type="coiled-coil region" evidence="1">
    <location>
        <begin position="126"/>
        <end position="188"/>
    </location>
</feature>
<sequence length="240" mass="27785">MPSKDKQVMVNNNTKRSKWRSKCRQRLSDHIADTLGIYIKPINVRLKLEGEEEMPYKWHIEKPELEPIFKKQLSRHSVGVYMQLYVEVGSSFWAILPGSKQASLKPSPQDQIESLQAENTALLERLKFFEAYATEMAQEKERLENETSIIKEMAGRKDISNIKLEGEVSNLKETIQTSTLLLSNYEREIQEWTSTAQCYEAYRLQYIKGLNQVTQFLQGLKDGMGPPGQYYTLIGQSKNR</sequence>
<evidence type="ECO:0000256" key="1">
    <source>
        <dbReference type="SAM" id="Coils"/>
    </source>
</evidence>
<comment type="caution">
    <text evidence="2">The sequence shown here is derived from an EMBL/GenBank/DDBJ whole genome shotgun (WGS) entry which is preliminary data.</text>
</comment>